<evidence type="ECO:0000313" key="2">
    <source>
        <dbReference type="Proteomes" id="UP000663846"/>
    </source>
</evidence>
<reference evidence="1" key="1">
    <citation type="submission" date="2021-01" db="EMBL/GenBank/DDBJ databases">
        <authorList>
            <person name="Kaushik A."/>
        </authorList>
    </citation>
    <scope>NUCLEOTIDE SEQUENCE</scope>
    <source>
        <strain evidence="1">AG1-1C</strain>
    </source>
</reference>
<sequence length="130" mass="14441">MFYYHLERQVISSHVGSPLDFRAFELIDSAPNDPQYPGALMQDPGREPINFQPNEETQIYHSNAHFGLFTKNRGGPPEVGTIKQDGVAQSNMVILVPECLTTTIRFGVVPDSCSEPTSGLETLVVAYDRE</sequence>
<proteinExistence type="predicted"/>
<dbReference type="AlphaFoldDB" id="A0A8H3ASB7"/>
<dbReference type="Proteomes" id="UP000663846">
    <property type="component" value="Unassembled WGS sequence"/>
</dbReference>
<gene>
    <name evidence="1" type="ORF">RDB_LOCUS120770</name>
</gene>
<organism evidence="1 2">
    <name type="scientific">Rhizoctonia solani</name>
    <dbReference type="NCBI Taxonomy" id="456999"/>
    <lineage>
        <taxon>Eukaryota</taxon>
        <taxon>Fungi</taxon>
        <taxon>Dikarya</taxon>
        <taxon>Basidiomycota</taxon>
        <taxon>Agaricomycotina</taxon>
        <taxon>Agaricomycetes</taxon>
        <taxon>Cantharellales</taxon>
        <taxon>Ceratobasidiaceae</taxon>
        <taxon>Rhizoctonia</taxon>
    </lineage>
</organism>
<accession>A0A8H3ASB7</accession>
<comment type="caution">
    <text evidence="1">The sequence shown here is derived from an EMBL/GenBank/DDBJ whole genome shotgun (WGS) entry which is preliminary data.</text>
</comment>
<evidence type="ECO:0000313" key="1">
    <source>
        <dbReference type="EMBL" id="CAE6436196.1"/>
    </source>
</evidence>
<protein>
    <submittedName>
        <fullName evidence="1">Uncharacterized protein</fullName>
    </submittedName>
</protein>
<name>A0A8H3ASB7_9AGAM</name>
<dbReference type="EMBL" id="CAJMWS010000344">
    <property type="protein sequence ID" value="CAE6436196.1"/>
    <property type="molecule type" value="Genomic_DNA"/>
</dbReference>